<dbReference type="AlphaFoldDB" id="A0A7W7V8A2"/>
<gene>
    <name evidence="3" type="ORF">HNQ58_000002</name>
</gene>
<dbReference type="SUPFAM" id="SSF54736">
    <property type="entry name" value="ClpS-like"/>
    <property type="match status" value="1"/>
</dbReference>
<keyword evidence="1" id="KW-0812">Transmembrane</keyword>
<dbReference type="InterPro" id="IPR013823">
    <property type="entry name" value="Ribosomal_bL12_C"/>
</dbReference>
<reference evidence="3 4" key="1">
    <citation type="submission" date="2020-08" db="EMBL/GenBank/DDBJ databases">
        <title>Genomic Encyclopedia of Type Strains, Phase IV (KMG-IV): sequencing the most valuable type-strain genomes for metagenomic binning, comparative biology and taxonomic classification.</title>
        <authorList>
            <person name="Goeker M."/>
        </authorList>
    </citation>
    <scope>NUCLEOTIDE SEQUENCE [LARGE SCALE GENOMIC DNA]</scope>
    <source>
        <strain evidence="3 4">DSM 25897</strain>
    </source>
</reference>
<dbReference type="GO" id="GO:0003735">
    <property type="term" value="F:structural constituent of ribosome"/>
    <property type="evidence" value="ECO:0007669"/>
    <property type="project" value="InterPro"/>
</dbReference>
<evidence type="ECO:0000313" key="3">
    <source>
        <dbReference type="EMBL" id="MBB5014131.1"/>
    </source>
</evidence>
<dbReference type="RefSeq" id="WP_183946729.1">
    <property type="nucleotide sequence ID" value="NZ_JACHHX010000001.1"/>
</dbReference>
<feature type="transmembrane region" description="Helical" evidence="1">
    <location>
        <begin position="68"/>
        <end position="85"/>
    </location>
</feature>
<feature type="domain" description="Large ribosomal subunit protein bL12 C-terminal" evidence="2">
    <location>
        <begin position="18"/>
        <end position="64"/>
    </location>
</feature>
<name>A0A7W7V8A2_9GAMM</name>
<keyword evidence="1" id="KW-0472">Membrane</keyword>
<dbReference type="Gene3D" id="3.30.1390.10">
    <property type="match status" value="1"/>
</dbReference>
<evidence type="ECO:0000256" key="1">
    <source>
        <dbReference type="SAM" id="Phobius"/>
    </source>
</evidence>
<dbReference type="Pfam" id="PF00542">
    <property type="entry name" value="Ribosomal_L12"/>
    <property type="match status" value="1"/>
</dbReference>
<keyword evidence="1" id="KW-1133">Transmembrane helix</keyword>
<comment type="caution">
    <text evidence="3">The sequence shown here is derived from an EMBL/GenBank/DDBJ whole genome shotgun (WGS) entry which is preliminary data.</text>
</comment>
<evidence type="ECO:0000259" key="2">
    <source>
        <dbReference type="Pfam" id="PF00542"/>
    </source>
</evidence>
<keyword evidence="4" id="KW-1185">Reference proteome</keyword>
<dbReference type="Proteomes" id="UP000519004">
    <property type="component" value="Unassembled WGS sequence"/>
</dbReference>
<accession>A0A7W7V8A2</accession>
<dbReference type="InterPro" id="IPR014719">
    <property type="entry name" value="Ribosomal_bL12_C/ClpS-like"/>
</dbReference>
<evidence type="ECO:0000313" key="4">
    <source>
        <dbReference type="Proteomes" id="UP000519004"/>
    </source>
</evidence>
<dbReference type="EMBL" id="JACHHX010000001">
    <property type="protein sequence ID" value="MBB5014131.1"/>
    <property type="molecule type" value="Genomic_DNA"/>
</dbReference>
<sequence>MGSENFLPPEAIEALQRGQKIEAIKRLRDYSGLDLKEARAAVEAHIGRDPALKAKVAQAQAASARRGTIGLLIFAVLAILAYRWLAGG</sequence>
<protein>
    <recommendedName>
        <fullName evidence="2">Large ribosomal subunit protein bL12 C-terminal domain-containing protein</fullName>
    </recommendedName>
</protein>
<dbReference type="GO" id="GO:0006412">
    <property type="term" value="P:translation"/>
    <property type="evidence" value="ECO:0007669"/>
    <property type="project" value="InterPro"/>
</dbReference>
<proteinExistence type="predicted"/>
<organism evidence="3 4">
    <name type="scientific">Rehaibacterium terrae</name>
    <dbReference type="NCBI Taxonomy" id="1341696"/>
    <lineage>
        <taxon>Bacteria</taxon>
        <taxon>Pseudomonadati</taxon>
        <taxon>Pseudomonadota</taxon>
        <taxon>Gammaproteobacteria</taxon>
        <taxon>Lysobacterales</taxon>
        <taxon>Lysobacteraceae</taxon>
        <taxon>Rehaibacterium</taxon>
    </lineage>
</organism>